<dbReference type="Proteomes" id="UP000009168">
    <property type="component" value="Unassembled WGS sequence"/>
</dbReference>
<dbReference type="KEGG" id="tet:TTHERM_000418599"/>
<dbReference type="RefSeq" id="XP_012650849.1">
    <property type="nucleotide sequence ID" value="XM_012795395.1"/>
</dbReference>
<protein>
    <submittedName>
        <fullName evidence="1">Uncharacterized protein</fullName>
    </submittedName>
</protein>
<dbReference type="InParanoid" id="W7XH95"/>
<sequence>MKGIQKQKLMTKKTELSYCKILQRKIYKLQLAIVSKKLRIWCLFLWYLSIAI</sequence>
<evidence type="ECO:0000313" key="2">
    <source>
        <dbReference type="Proteomes" id="UP000009168"/>
    </source>
</evidence>
<evidence type="ECO:0000313" key="1">
    <source>
        <dbReference type="EMBL" id="EWS76563.1"/>
    </source>
</evidence>
<accession>W7XH95</accession>
<dbReference type="GeneID" id="24438861"/>
<keyword evidence="2" id="KW-1185">Reference proteome</keyword>
<name>W7XH95_TETTS</name>
<gene>
    <name evidence="1" type="ORF">TTHERM_000418599</name>
</gene>
<reference evidence="2" key="1">
    <citation type="journal article" date="2006" name="PLoS Biol.">
        <title>Macronuclear genome sequence of the ciliate Tetrahymena thermophila, a model eukaryote.</title>
        <authorList>
            <person name="Eisen J.A."/>
            <person name="Coyne R.S."/>
            <person name="Wu M."/>
            <person name="Wu D."/>
            <person name="Thiagarajan M."/>
            <person name="Wortman J.R."/>
            <person name="Badger J.H."/>
            <person name="Ren Q."/>
            <person name="Amedeo P."/>
            <person name="Jones K.M."/>
            <person name="Tallon L.J."/>
            <person name="Delcher A.L."/>
            <person name="Salzberg S.L."/>
            <person name="Silva J.C."/>
            <person name="Haas B.J."/>
            <person name="Majoros W.H."/>
            <person name="Farzad M."/>
            <person name="Carlton J.M."/>
            <person name="Smith R.K. Jr."/>
            <person name="Garg J."/>
            <person name="Pearlman R.E."/>
            <person name="Karrer K.M."/>
            <person name="Sun L."/>
            <person name="Manning G."/>
            <person name="Elde N.C."/>
            <person name="Turkewitz A.P."/>
            <person name="Asai D.J."/>
            <person name="Wilkes D.E."/>
            <person name="Wang Y."/>
            <person name="Cai H."/>
            <person name="Collins K."/>
            <person name="Stewart B.A."/>
            <person name="Lee S.R."/>
            <person name="Wilamowska K."/>
            <person name="Weinberg Z."/>
            <person name="Ruzzo W.L."/>
            <person name="Wloga D."/>
            <person name="Gaertig J."/>
            <person name="Frankel J."/>
            <person name="Tsao C.-C."/>
            <person name="Gorovsky M.A."/>
            <person name="Keeling P.J."/>
            <person name="Waller R.F."/>
            <person name="Patron N.J."/>
            <person name="Cherry J.M."/>
            <person name="Stover N.A."/>
            <person name="Krieger C.J."/>
            <person name="del Toro C."/>
            <person name="Ryder H.F."/>
            <person name="Williamson S.C."/>
            <person name="Barbeau R.A."/>
            <person name="Hamilton E.P."/>
            <person name="Orias E."/>
        </authorList>
    </citation>
    <scope>NUCLEOTIDE SEQUENCE [LARGE SCALE GENOMIC DNA]</scope>
    <source>
        <strain evidence="2">SB210</strain>
    </source>
</reference>
<dbReference type="EMBL" id="GG662856">
    <property type="protein sequence ID" value="EWS76563.1"/>
    <property type="molecule type" value="Genomic_DNA"/>
</dbReference>
<dbReference type="AlphaFoldDB" id="W7XH95"/>
<proteinExistence type="predicted"/>
<organism evidence="1 2">
    <name type="scientific">Tetrahymena thermophila (strain SB210)</name>
    <dbReference type="NCBI Taxonomy" id="312017"/>
    <lineage>
        <taxon>Eukaryota</taxon>
        <taxon>Sar</taxon>
        <taxon>Alveolata</taxon>
        <taxon>Ciliophora</taxon>
        <taxon>Intramacronucleata</taxon>
        <taxon>Oligohymenophorea</taxon>
        <taxon>Hymenostomatida</taxon>
        <taxon>Tetrahymenina</taxon>
        <taxon>Tetrahymenidae</taxon>
        <taxon>Tetrahymena</taxon>
    </lineage>
</organism>